<comment type="caution">
    <text evidence="10">The sequence shown here is derived from an EMBL/GenBank/DDBJ whole genome shotgun (WGS) entry which is preliminary data.</text>
</comment>
<evidence type="ECO:0000256" key="1">
    <source>
        <dbReference type="ARBA" id="ARBA00009156"/>
    </source>
</evidence>
<evidence type="ECO:0000256" key="4">
    <source>
        <dbReference type="ARBA" id="ARBA00022777"/>
    </source>
</evidence>
<dbReference type="PROSITE" id="PS00445">
    <property type="entry name" value="FGGY_KINASES_2"/>
    <property type="match status" value="1"/>
</dbReference>
<protein>
    <recommendedName>
        <fullName evidence="6">ATP:glycerol 3-phosphotransferase</fullName>
    </recommendedName>
</protein>
<dbReference type="InterPro" id="IPR000577">
    <property type="entry name" value="Carb_kinase_FGGY"/>
</dbReference>
<dbReference type="InterPro" id="IPR018485">
    <property type="entry name" value="FGGY_C"/>
</dbReference>
<feature type="domain" description="Carbohydrate kinase FGGY C-terminal" evidence="9">
    <location>
        <begin position="263"/>
        <end position="454"/>
    </location>
</feature>
<dbReference type="AlphaFoldDB" id="A0A4V2VT49"/>
<dbReference type="PANTHER" id="PTHR10196:SF69">
    <property type="entry name" value="GLYCEROL KINASE"/>
    <property type="match status" value="1"/>
</dbReference>
<keyword evidence="11" id="KW-1185">Reference proteome</keyword>
<dbReference type="Pfam" id="PF02782">
    <property type="entry name" value="FGGY_C"/>
    <property type="match status" value="1"/>
</dbReference>
<organism evidence="10 11">
    <name type="scientific">Samsonia erythrinae</name>
    <dbReference type="NCBI Taxonomy" id="160434"/>
    <lineage>
        <taxon>Bacteria</taxon>
        <taxon>Pseudomonadati</taxon>
        <taxon>Pseudomonadota</taxon>
        <taxon>Gammaproteobacteria</taxon>
        <taxon>Enterobacterales</taxon>
        <taxon>Pectobacteriaceae</taxon>
        <taxon>Samsonia</taxon>
    </lineage>
</organism>
<feature type="domain" description="Carbohydrate kinase FGGY N-terminal" evidence="8">
    <location>
        <begin position="8"/>
        <end position="253"/>
    </location>
</feature>
<evidence type="ECO:0000313" key="10">
    <source>
        <dbReference type="EMBL" id="TCV04921.1"/>
    </source>
</evidence>
<evidence type="ECO:0000256" key="6">
    <source>
        <dbReference type="ARBA" id="ARBA00043149"/>
    </source>
</evidence>
<sequence>MLNTNNNVIIALDEGTTNAKAVALDGQGNVIAKFSQPLTIQTPREGWVEQSGEMLVSASLNVISQAIAHVGANNVAGLAISNQRETAIGWYRHTGKPLNAAITWQCSRSADFCESLRHNRLEEKIKTITGLPVAPLFSASKMRWLLESIPQGLQLAQQGEICLGTIDSWLLWNLTGGEQFACDYSNAARTQLLNLHNGQWDDEMLNIFHLPRIALPTIKPSSGLFGYTRGLPLIPDGLPILSMIGDSHAALFGHALGELGRVKATYGTGSSVMAPVRTPQSTVQALATTVAWHDGQHLVYGLEGNIPHTGDAVAWMVNSTGLNDLAEPALAERLNTLPASVDSTLGVYFVPALTGLGAPWWDDRARGTICGLSRGVTQAHLIRAALESIAYQITDVVDAMRQHDDFSLNALMVDGGPTKNDWLMQFQADLLGCPVMRSNVAELSAIGAALLARKALDHLSQEELSAFSARHHTFQPDMARHECLQERWRGWQQAVERTRWQPPSTNHS</sequence>
<dbReference type="CDD" id="cd07769">
    <property type="entry name" value="ASKHA_NBD_FGGY_GK"/>
    <property type="match status" value="1"/>
</dbReference>
<dbReference type="GO" id="GO:0004370">
    <property type="term" value="F:glycerol kinase activity"/>
    <property type="evidence" value="ECO:0007669"/>
    <property type="project" value="TreeGrafter"/>
</dbReference>
<dbReference type="RefSeq" id="WP_132457094.1">
    <property type="nucleotide sequence ID" value="NZ_JAWIZJ010000008.1"/>
</dbReference>
<dbReference type="GO" id="GO:0005829">
    <property type="term" value="C:cytosol"/>
    <property type="evidence" value="ECO:0007669"/>
    <property type="project" value="TreeGrafter"/>
</dbReference>
<dbReference type="InterPro" id="IPR018483">
    <property type="entry name" value="Carb_kinase_FGGY_CS"/>
</dbReference>
<keyword evidence="3" id="KW-0547">Nucleotide-binding</keyword>
<dbReference type="Proteomes" id="UP000295433">
    <property type="component" value="Unassembled WGS sequence"/>
</dbReference>
<dbReference type="OrthoDB" id="9805576at2"/>
<evidence type="ECO:0000256" key="5">
    <source>
        <dbReference type="ARBA" id="ARBA00022840"/>
    </source>
</evidence>
<reference evidence="10 11" key="1">
    <citation type="submission" date="2019-03" db="EMBL/GenBank/DDBJ databases">
        <title>Genomic Encyclopedia of Type Strains, Phase IV (KMG-IV): sequencing the most valuable type-strain genomes for metagenomic binning, comparative biology and taxonomic classification.</title>
        <authorList>
            <person name="Goeker M."/>
        </authorList>
    </citation>
    <scope>NUCLEOTIDE SEQUENCE [LARGE SCALE GENOMIC DNA]</scope>
    <source>
        <strain evidence="10 11">DSM 16730</strain>
    </source>
</reference>
<evidence type="ECO:0000256" key="3">
    <source>
        <dbReference type="ARBA" id="ARBA00022741"/>
    </source>
</evidence>
<accession>A0A4V2VT49</accession>
<evidence type="ECO:0000259" key="9">
    <source>
        <dbReference type="Pfam" id="PF02782"/>
    </source>
</evidence>
<dbReference type="PANTHER" id="PTHR10196">
    <property type="entry name" value="SUGAR KINASE"/>
    <property type="match status" value="1"/>
</dbReference>
<keyword evidence="5" id="KW-0067">ATP-binding</keyword>
<dbReference type="Pfam" id="PF00370">
    <property type="entry name" value="FGGY_N"/>
    <property type="match status" value="1"/>
</dbReference>
<gene>
    <name evidence="10" type="ORF">EDC54_10874</name>
</gene>
<keyword evidence="4 7" id="KW-0418">Kinase</keyword>
<evidence type="ECO:0000259" key="8">
    <source>
        <dbReference type="Pfam" id="PF00370"/>
    </source>
</evidence>
<keyword evidence="2 7" id="KW-0808">Transferase</keyword>
<evidence type="ECO:0000256" key="7">
    <source>
        <dbReference type="RuleBase" id="RU003733"/>
    </source>
</evidence>
<proteinExistence type="inferred from homology"/>
<dbReference type="PIRSF" id="PIRSF000538">
    <property type="entry name" value="GlpK"/>
    <property type="match status" value="1"/>
</dbReference>
<evidence type="ECO:0000256" key="2">
    <source>
        <dbReference type="ARBA" id="ARBA00022679"/>
    </source>
</evidence>
<dbReference type="SUPFAM" id="SSF53067">
    <property type="entry name" value="Actin-like ATPase domain"/>
    <property type="match status" value="2"/>
</dbReference>
<name>A0A4V2VT49_9GAMM</name>
<dbReference type="GO" id="GO:0019563">
    <property type="term" value="P:glycerol catabolic process"/>
    <property type="evidence" value="ECO:0007669"/>
    <property type="project" value="TreeGrafter"/>
</dbReference>
<dbReference type="EMBL" id="SMBY01000008">
    <property type="protein sequence ID" value="TCV04921.1"/>
    <property type="molecule type" value="Genomic_DNA"/>
</dbReference>
<dbReference type="InterPro" id="IPR018484">
    <property type="entry name" value="FGGY_N"/>
</dbReference>
<comment type="similarity">
    <text evidence="1 7">Belongs to the FGGY kinase family.</text>
</comment>
<dbReference type="InterPro" id="IPR043129">
    <property type="entry name" value="ATPase_NBD"/>
</dbReference>
<evidence type="ECO:0000313" key="11">
    <source>
        <dbReference type="Proteomes" id="UP000295433"/>
    </source>
</evidence>
<dbReference type="Gene3D" id="3.30.420.40">
    <property type="match status" value="2"/>
</dbReference>
<dbReference type="GO" id="GO:0005524">
    <property type="term" value="F:ATP binding"/>
    <property type="evidence" value="ECO:0007669"/>
    <property type="project" value="UniProtKB-KW"/>
</dbReference>